<evidence type="ECO:0000313" key="10">
    <source>
        <dbReference type="EMBL" id="MVX59106.1"/>
    </source>
</evidence>
<comment type="subcellular location">
    <subcellularLocation>
        <location evidence="1">Cell membrane</location>
        <topology evidence="1">Multi-pass membrane protein</topology>
    </subcellularLocation>
</comment>
<dbReference type="PANTHER" id="PTHR30572">
    <property type="entry name" value="MEMBRANE COMPONENT OF TRANSPORTER-RELATED"/>
    <property type="match status" value="1"/>
</dbReference>
<gene>
    <name evidence="10" type="ORF">E5983_05525</name>
</gene>
<dbReference type="PANTHER" id="PTHR30572:SF4">
    <property type="entry name" value="ABC TRANSPORTER PERMEASE YTRF"/>
    <property type="match status" value="1"/>
</dbReference>
<feature type="transmembrane region" description="Helical" evidence="7">
    <location>
        <begin position="381"/>
        <end position="404"/>
    </location>
</feature>
<dbReference type="InterPro" id="IPR003838">
    <property type="entry name" value="ABC3_permease_C"/>
</dbReference>
<keyword evidence="3 7" id="KW-0812">Transmembrane</keyword>
<evidence type="ECO:0000256" key="2">
    <source>
        <dbReference type="ARBA" id="ARBA00022475"/>
    </source>
</evidence>
<organism evidence="10 11">
    <name type="scientific">Streptococcus danieliae</name>
    <dbReference type="NCBI Taxonomy" id="747656"/>
    <lineage>
        <taxon>Bacteria</taxon>
        <taxon>Bacillati</taxon>
        <taxon>Bacillota</taxon>
        <taxon>Bacilli</taxon>
        <taxon>Lactobacillales</taxon>
        <taxon>Streptococcaceae</taxon>
        <taxon>Streptococcus</taxon>
    </lineage>
</organism>
<dbReference type="Pfam" id="PF02687">
    <property type="entry name" value="FtsX"/>
    <property type="match status" value="1"/>
</dbReference>
<dbReference type="GO" id="GO:0022857">
    <property type="term" value="F:transmembrane transporter activity"/>
    <property type="evidence" value="ECO:0007669"/>
    <property type="project" value="TreeGrafter"/>
</dbReference>
<dbReference type="RefSeq" id="WP_160332895.1">
    <property type="nucleotide sequence ID" value="NZ_WSRS01000042.1"/>
</dbReference>
<dbReference type="OrthoDB" id="9770036at2"/>
<evidence type="ECO:0000259" key="9">
    <source>
        <dbReference type="Pfam" id="PF12704"/>
    </source>
</evidence>
<evidence type="ECO:0000256" key="5">
    <source>
        <dbReference type="ARBA" id="ARBA00023136"/>
    </source>
</evidence>
<sequence>METWKFAIASIRSHKMRSFLTMLGIIIGVAAVVLIIAFGDGMNRAFTKNLGSAQQNVQINYSPIKSKDGSGIVTSQELFDAESELLGTSMPPQPEVAENQVADLLNIPGVTKYLVSNSTTATITYESKDVKGASVTGISPSYFKAQKYQVIAGRSLVTADYEQFARVVLLDKTLANKLFTNPENALNQLIKIQGNNYWIMGVFDYDKNDITAQYQYPNGQLLMTNTQLAAEFSVPEIQSIIVGVEDVERSLEIGSAAARRLTALVRPAQGEYQVMDVSDQLANIQQQLGVIQMVIGSIAGISLLVGGIGVMNIMLVSVTERTREIGLRKALGATRRNILTQFLVESVVLTLIGGFIGLAISYGIVFLIGDSLNAAFGGPPVISMQSVIGSTLFSISIGVIFGLLPANKASKLNPIEALRYE</sequence>
<evidence type="ECO:0000256" key="4">
    <source>
        <dbReference type="ARBA" id="ARBA00022989"/>
    </source>
</evidence>
<dbReference type="GO" id="GO:0005886">
    <property type="term" value="C:plasma membrane"/>
    <property type="evidence" value="ECO:0007669"/>
    <property type="project" value="UniProtKB-SubCell"/>
</dbReference>
<reference evidence="10 11" key="1">
    <citation type="submission" date="2019-12" db="EMBL/GenBank/DDBJ databases">
        <title>Microbes associate with the intestines of laboratory mice.</title>
        <authorList>
            <person name="Navarre W."/>
            <person name="Wong E."/>
        </authorList>
    </citation>
    <scope>NUCLEOTIDE SEQUENCE [LARGE SCALE GENOMIC DNA]</scope>
    <source>
        <strain evidence="10 11">NM51_B2-22</strain>
    </source>
</reference>
<dbReference type="EMBL" id="WSRS01000042">
    <property type="protein sequence ID" value="MVX59106.1"/>
    <property type="molecule type" value="Genomic_DNA"/>
</dbReference>
<comment type="similarity">
    <text evidence="6">Belongs to the ABC-4 integral membrane protein family.</text>
</comment>
<feature type="transmembrane region" description="Helical" evidence="7">
    <location>
        <begin position="293"/>
        <end position="318"/>
    </location>
</feature>
<evidence type="ECO:0000259" key="8">
    <source>
        <dbReference type="Pfam" id="PF02687"/>
    </source>
</evidence>
<keyword evidence="5 7" id="KW-0472">Membrane</keyword>
<keyword evidence="2" id="KW-1003">Cell membrane</keyword>
<feature type="transmembrane region" description="Helical" evidence="7">
    <location>
        <begin position="339"/>
        <end position="369"/>
    </location>
</feature>
<feature type="domain" description="MacB-like periplasmic core" evidence="9">
    <location>
        <begin position="18"/>
        <end position="249"/>
    </location>
</feature>
<evidence type="ECO:0000256" key="1">
    <source>
        <dbReference type="ARBA" id="ARBA00004651"/>
    </source>
</evidence>
<dbReference type="AlphaFoldDB" id="A0A7X3G9Y7"/>
<accession>A0A7X3G9Y7</accession>
<dbReference type="Pfam" id="PF12704">
    <property type="entry name" value="MacB_PCD"/>
    <property type="match status" value="1"/>
</dbReference>
<comment type="caution">
    <text evidence="10">The sequence shown here is derived from an EMBL/GenBank/DDBJ whole genome shotgun (WGS) entry which is preliminary data.</text>
</comment>
<feature type="transmembrane region" description="Helical" evidence="7">
    <location>
        <begin position="20"/>
        <end position="39"/>
    </location>
</feature>
<dbReference type="Proteomes" id="UP000461595">
    <property type="component" value="Unassembled WGS sequence"/>
</dbReference>
<protein>
    <submittedName>
        <fullName evidence="10">FtsX-like permease family protein</fullName>
    </submittedName>
</protein>
<keyword evidence="4 7" id="KW-1133">Transmembrane helix</keyword>
<dbReference type="InterPro" id="IPR050250">
    <property type="entry name" value="Macrolide_Exporter_MacB"/>
</dbReference>
<feature type="domain" description="ABC3 transporter permease C-terminal" evidence="8">
    <location>
        <begin position="297"/>
        <end position="414"/>
    </location>
</feature>
<evidence type="ECO:0000313" key="11">
    <source>
        <dbReference type="Proteomes" id="UP000461595"/>
    </source>
</evidence>
<dbReference type="InterPro" id="IPR025857">
    <property type="entry name" value="MacB_PCD"/>
</dbReference>
<proteinExistence type="inferred from homology"/>
<evidence type="ECO:0000256" key="7">
    <source>
        <dbReference type="SAM" id="Phobius"/>
    </source>
</evidence>
<name>A0A7X3G9Y7_9STRE</name>
<evidence type="ECO:0000256" key="6">
    <source>
        <dbReference type="ARBA" id="ARBA00038076"/>
    </source>
</evidence>
<evidence type="ECO:0000256" key="3">
    <source>
        <dbReference type="ARBA" id="ARBA00022692"/>
    </source>
</evidence>